<sequence length="385" mass="43774">MKNVKLYTHSGSENHGCEAIVRATAQLLPYNLDLYSLSPEEDKKYLINEKINIIRDKVVELQKPTLKYYLSAVEIKSRHTTILSTRFRRPALFSDVQKDDLFLSIGGDNYCYAGTEVLGDINYLLHKKGAKTVLWGCSIDPDVLKKNVVEDLNRYNLITVRESLTYEALQQKGIKNLILCSDPAFTLRIEETTLPEGCVPEKMVGINVSPLVEQCGEDTLVIDNYIKLVKYILTETDFSVILIPHVVWDYSDDRKSLNKLMEKFKDSGRVYMIPDCNCMQLKGYISKCRFFVGARTHATIAAYSTEVPTLVVGYSIKARGIAKDIFGTDENYVISAQNFGTENDLKNAFVWCLDREKEIKNHLKRIMPAYCNKAYLAADALEKLI</sequence>
<evidence type="ECO:0000313" key="3">
    <source>
        <dbReference type="Proteomes" id="UP000779049"/>
    </source>
</evidence>
<gene>
    <name evidence="2" type="ORF">FLB61_09600</name>
</gene>
<dbReference type="Proteomes" id="UP000779049">
    <property type="component" value="Unassembled WGS sequence"/>
</dbReference>
<dbReference type="RefSeq" id="WP_221919998.1">
    <property type="nucleotide sequence ID" value="NZ_CP173660.1"/>
</dbReference>
<dbReference type="Pfam" id="PF04230">
    <property type="entry name" value="PS_pyruv_trans"/>
    <property type="match status" value="1"/>
</dbReference>
<dbReference type="GO" id="GO:0016740">
    <property type="term" value="F:transferase activity"/>
    <property type="evidence" value="ECO:0007669"/>
    <property type="project" value="UniProtKB-KW"/>
</dbReference>
<name>A0ABS7L8G4_9FIRM</name>
<dbReference type="InterPro" id="IPR007345">
    <property type="entry name" value="Polysacch_pyruvyl_Trfase"/>
</dbReference>
<dbReference type="PANTHER" id="PTHR36836:SF1">
    <property type="entry name" value="COLANIC ACID BIOSYNTHESIS PROTEIN WCAK"/>
    <property type="match status" value="1"/>
</dbReference>
<feature type="domain" description="Polysaccharide pyruvyl transferase" evidence="1">
    <location>
        <begin position="14"/>
        <end position="315"/>
    </location>
</feature>
<accession>A0ABS7L8G4</accession>
<protein>
    <submittedName>
        <fullName evidence="2">Polysaccharide pyruvyl transferase family protein</fullName>
    </submittedName>
</protein>
<dbReference type="PANTHER" id="PTHR36836">
    <property type="entry name" value="COLANIC ACID BIOSYNTHESIS PROTEIN WCAK"/>
    <property type="match status" value="1"/>
</dbReference>
<comment type="caution">
    <text evidence="2">The sequence shown here is derived from an EMBL/GenBank/DDBJ whole genome shotgun (WGS) entry which is preliminary data.</text>
</comment>
<proteinExistence type="predicted"/>
<keyword evidence="2" id="KW-0808">Transferase</keyword>
<evidence type="ECO:0000313" key="2">
    <source>
        <dbReference type="EMBL" id="MBY0759334.1"/>
    </source>
</evidence>
<evidence type="ECO:0000259" key="1">
    <source>
        <dbReference type="Pfam" id="PF04230"/>
    </source>
</evidence>
<reference evidence="2 3" key="1">
    <citation type="journal article" date="2020" name="New Microbes New Infect">
        <title>Sellimonas caecigallum sp. nov., description and genome sequence of a new member of the Sellimonas genus isolated from the cecum of feral chicken.</title>
        <authorList>
            <person name="Wongkuna S."/>
            <person name="Ghimire S."/>
            <person name="Antony L."/>
            <person name="Chankhamhaengdecha S."/>
            <person name="Janvilisri T."/>
            <person name="Scaria J."/>
        </authorList>
    </citation>
    <scope>NUCLEOTIDE SEQUENCE [LARGE SCALE GENOMIC DNA]</scope>
    <source>
        <strain evidence="2 3">SW451</strain>
    </source>
</reference>
<organism evidence="2 3">
    <name type="scientific">Sellimonas caecigallum</name>
    <dbReference type="NCBI Taxonomy" id="2592333"/>
    <lineage>
        <taxon>Bacteria</taxon>
        <taxon>Bacillati</taxon>
        <taxon>Bacillota</taxon>
        <taxon>Clostridia</taxon>
        <taxon>Lachnospirales</taxon>
        <taxon>Lachnospiraceae</taxon>
        <taxon>Sellimonas</taxon>
    </lineage>
</organism>
<dbReference type="EMBL" id="VIRV01000014">
    <property type="protein sequence ID" value="MBY0759334.1"/>
    <property type="molecule type" value="Genomic_DNA"/>
</dbReference>
<keyword evidence="3" id="KW-1185">Reference proteome</keyword>